<feature type="domain" description="Macro" evidence="1">
    <location>
        <begin position="69"/>
        <end position="134"/>
    </location>
</feature>
<protein>
    <recommendedName>
        <fullName evidence="1">Macro domain-containing protein</fullName>
    </recommendedName>
</protein>
<dbReference type="Proteomes" id="UP000742098">
    <property type="component" value="Unassembled WGS sequence"/>
</dbReference>
<sequence>MKDFEYVLRALLDERMEYAGLQIPDSLPEQRKMMRALLNVRPPHPVSEDFIKAQDMELQRQLADKGIVALSDIMSCRVDGRLRLWQGDITRLQVDAIVNAANSALLGCFVPTHRCIGNAIHSAAECSCVWLATG</sequence>
<dbReference type="InterPro" id="IPR002589">
    <property type="entry name" value="Macro_dom"/>
</dbReference>
<accession>A0A921H6M8</accession>
<dbReference type="InterPro" id="IPR043472">
    <property type="entry name" value="Macro_dom-like"/>
</dbReference>
<proteinExistence type="predicted"/>
<gene>
    <name evidence="2" type="ORF">K8V05_13715</name>
</gene>
<evidence type="ECO:0000259" key="1">
    <source>
        <dbReference type="PROSITE" id="PS51154"/>
    </source>
</evidence>
<dbReference type="EMBL" id="DYVS01000258">
    <property type="protein sequence ID" value="HJF71805.1"/>
    <property type="molecule type" value="Genomic_DNA"/>
</dbReference>
<evidence type="ECO:0000313" key="3">
    <source>
        <dbReference type="Proteomes" id="UP000742098"/>
    </source>
</evidence>
<evidence type="ECO:0000313" key="2">
    <source>
        <dbReference type="EMBL" id="HJF71805.1"/>
    </source>
</evidence>
<organism evidence="2 3">
    <name type="scientific">Butyricimonas virosa</name>
    <dbReference type="NCBI Taxonomy" id="544645"/>
    <lineage>
        <taxon>Bacteria</taxon>
        <taxon>Pseudomonadati</taxon>
        <taxon>Bacteroidota</taxon>
        <taxon>Bacteroidia</taxon>
        <taxon>Bacteroidales</taxon>
        <taxon>Odoribacteraceae</taxon>
        <taxon>Butyricimonas</taxon>
    </lineage>
</organism>
<dbReference type="PROSITE" id="PS51154">
    <property type="entry name" value="MACRO"/>
    <property type="match status" value="1"/>
</dbReference>
<reference evidence="2" key="2">
    <citation type="submission" date="2021-09" db="EMBL/GenBank/DDBJ databases">
        <authorList>
            <person name="Gilroy R."/>
        </authorList>
    </citation>
    <scope>NUCLEOTIDE SEQUENCE</scope>
    <source>
        <strain evidence="2">6966</strain>
    </source>
</reference>
<name>A0A921H6M8_9BACT</name>
<dbReference type="SUPFAM" id="SSF52949">
    <property type="entry name" value="Macro domain-like"/>
    <property type="match status" value="1"/>
</dbReference>
<dbReference type="Gene3D" id="3.40.220.10">
    <property type="entry name" value="Leucine Aminopeptidase, subunit E, domain 1"/>
    <property type="match status" value="1"/>
</dbReference>
<reference evidence="2" key="1">
    <citation type="journal article" date="2021" name="PeerJ">
        <title>Extensive microbial diversity within the chicken gut microbiome revealed by metagenomics and culture.</title>
        <authorList>
            <person name="Gilroy R."/>
            <person name="Ravi A."/>
            <person name="Getino M."/>
            <person name="Pursley I."/>
            <person name="Horton D.L."/>
            <person name="Alikhan N.F."/>
            <person name="Baker D."/>
            <person name="Gharbi K."/>
            <person name="Hall N."/>
            <person name="Watson M."/>
            <person name="Adriaenssens E.M."/>
            <person name="Foster-Nyarko E."/>
            <person name="Jarju S."/>
            <person name="Secka A."/>
            <person name="Antonio M."/>
            <person name="Oren A."/>
            <person name="Chaudhuri R.R."/>
            <person name="La Ragione R."/>
            <person name="Hildebrand F."/>
            <person name="Pallen M.J."/>
        </authorList>
    </citation>
    <scope>NUCLEOTIDE SEQUENCE</scope>
    <source>
        <strain evidence="2">6966</strain>
    </source>
</reference>
<comment type="caution">
    <text evidence="2">The sequence shown here is derived from an EMBL/GenBank/DDBJ whole genome shotgun (WGS) entry which is preliminary data.</text>
</comment>
<dbReference type="AlphaFoldDB" id="A0A921H6M8"/>